<evidence type="ECO:0000313" key="4">
    <source>
        <dbReference type="Proteomes" id="UP000037923"/>
    </source>
</evidence>
<proteinExistence type="predicted"/>
<dbReference type="OMA" id="HEGIQER"/>
<feature type="region of interest" description="Disordered" evidence="2">
    <location>
        <begin position="185"/>
        <end position="310"/>
    </location>
</feature>
<feature type="compositionally biased region" description="Polar residues" evidence="2">
    <location>
        <begin position="266"/>
        <end position="285"/>
    </location>
</feature>
<feature type="region of interest" description="Disordered" evidence="2">
    <location>
        <begin position="19"/>
        <end position="168"/>
    </location>
</feature>
<dbReference type="Proteomes" id="UP000037923">
    <property type="component" value="Unassembled WGS sequence"/>
</dbReference>
<reference evidence="3 4" key="1">
    <citation type="submission" date="2015-07" db="EMBL/GenBank/DDBJ databases">
        <title>High-quality genome of monoxenous trypanosomatid Leptomonas pyrrhocoris.</title>
        <authorList>
            <person name="Flegontov P."/>
            <person name="Butenko A."/>
            <person name="Firsov S."/>
            <person name="Vlcek C."/>
            <person name="Logacheva M.D."/>
            <person name="Field M."/>
            <person name="Filatov D."/>
            <person name="Flegontova O."/>
            <person name="Gerasimov E."/>
            <person name="Jackson A.P."/>
            <person name="Kelly S."/>
            <person name="Opperdoes F."/>
            <person name="O'Reilly A."/>
            <person name="Votypka J."/>
            <person name="Yurchenko V."/>
            <person name="Lukes J."/>
        </authorList>
    </citation>
    <scope>NUCLEOTIDE SEQUENCE [LARGE SCALE GENOMIC DNA]</scope>
    <source>
        <strain evidence="3">H10</strain>
    </source>
</reference>
<comment type="caution">
    <text evidence="3">The sequence shown here is derived from an EMBL/GenBank/DDBJ whole genome shotgun (WGS) entry which is preliminary data.</text>
</comment>
<sequence length="800" mass="87318">MWSSFLGQIQQRIDDAADLLGDEEGEEVEIEEKSLHQYAPSQPQSELPGSSSVTQDSSNNKPLAANNAAVHGDAQGWEEEEDLDDVISSTTAATSLSAPPPVMTKSTEEPEASAQASNAIPTAAPDSALSRRTSSVTEEIHEGIQEREAGAEAFVDTSCSSCVSSQATPVPVPEVTAVAQLATPPALPTVGNSTALPPSAAAEEHGANSSILRDSADTPPLTSTAVSTSFVKGSTELEGNENSEKSEKAEEAEERAEPAEDVTAFVIQSASSPAKLTVGEQQSRPSGEAAPRCDETPSLPPSSKPVKDSSDVVQLLRFQQQLADEMETVASLQKENAVLKGRVSTVEDELSSANARLAKTAGSEEQISLLIEKLGKEKERHKAAASERSRLERHVQDLEEELEEYRVKEEGWIGGSEQQQQNEDAAQQRITQLEEEVRARESLTEDLNSKLRDIAHQNSVLLHQVEELKASYSTQLDTVRESSSDTVSHLRREIEQLRASLQSLSTEYDTRTAELERAVQQSSVRAYQAEARFSEVEFSSVNTLQDLRTELEDSQRSIATWKAEAQKMRNEYTELLDQYALLKRSRAAAEVDLLERLSAESATVAELRKGLRDSDARYQALQETLRTVQAESEDQRKTIMLLETANQTLKASTTDNFPHVQSETAVSSLTPTKGSSLETSFSASPFSSRPAGRAAAAAVPMNPFVNRERPVWSDTADRKTRERLEQEVLRQSTELERLRQEGSENAQWRSKFLQLQTEHDLLLQLYGKLEDNMNALKSKAAEAAPVPPPGTLVGSSAPSL</sequence>
<evidence type="ECO:0000256" key="2">
    <source>
        <dbReference type="SAM" id="MobiDB-lite"/>
    </source>
</evidence>
<dbReference type="PANTHER" id="PTHR23159">
    <property type="entry name" value="CENTROSOMAL PROTEIN 2"/>
    <property type="match status" value="1"/>
</dbReference>
<dbReference type="PANTHER" id="PTHR23159:SF60">
    <property type="entry name" value="SPINDLE ASSEMBLY ABNORMAL PROTEIN 4"/>
    <property type="match status" value="1"/>
</dbReference>
<feature type="coiled-coil region" evidence="1">
    <location>
        <begin position="315"/>
        <end position="349"/>
    </location>
</feature>
<feature type="compositionally biased region" description="Polar residues" evidence="2">
    <location>
        <begin position="39"/>
        <end position="61"/>
    </location>
</feature>
<keyword evidence="1" id="KW-0175">Coiled coil</keyword>
<dbReference type="RefSeq" id="XP_015654968.1">
    <property type="nucleotide sequence ID" value="XM_015806604.1"/>
</dbReference>
<gene>
    <name evidence="3" type="ORF">ABB37_07823</name>
</gene>
<feature type="compositionally biased region" description="Polar residues" evidence="2">
    <location>
        <begin position="157"/>
        <end position="166"/>
    </location>
</feature>
<feature type="compositionally biased region" description="Acidic residues" evidence="2">
    <location>
        <begin position="19"/>
        <end position="30"/>
    </location>
</feature>
<feature type="region of interest" description="Disordered" evidence="2">
    <location>
        <begin position="780"/>
        <end position="800"/>
    </location>
</feature>
<evidence type="ECO:0008006" key="5">
    <source>
        <dbReference type="Google" id="ProtNLM"/>
    </source>
</evidence>
<name>A0A0M9FV07_LEPPY</name>
<dbReference type="EMBL" id="LGTL01000020">
    <property type="protein sequence ID" value="KPA76529.1"/>
    <property type="molecule type" value="Genomic_DNA"/>
</dbReference>
<evidence type="ECO:0000313" key="3">
    <source>
        <dbReference type="EMBL" id="KPA76529.1"/>
    </source>
</evidence>
<dbReference type="AlphaFoldDB" id="A0A0M9FV07"/>
<feature type="compositionally biased region" description="Low complexity" evidence="2">
    <location>
        <begin position="88"/>
        <end position="97"/>
    </location>
</feature>
<feature type="coiled-coil region" evidence="1">
    <location>
        <begin position="480"/>
        <end position="514"/>
    </location>
</feature>
<keyword evidence="4" id="KW-1185">Reference proteome</keyword>
<feature type="compositionally biased region" description="Polar residues" evidence="2">
    <location>
        <begin position="220"/>
        <end position="232"/>
    </location>
</feature>
<organism evidence="3 4">
    <name type="scientific">Leptomonas pyrrhocoris</name>
    <name type="common">Firebug parasite</name>
    <dbReference type="NCBI Taxonomy" id="157538"/>
    <lineage>
        <taxon>Eukaryota</taxon>
        <taxon>Discoba</taxon>
        <taxon>Euglenozoa</taxon>
        <taxon>Kinetoplastea</taxon>
        <taxon>Metakinetoplastina</taxon>
        <taxon>Trypanosomatida</taxon>
        <taxon>Trypanosomatidae</taxon>
        <taxon>Leishmaniinae</taxon>
        <taxon>Leptomonas</taxon>
    </lineage>
</organism>
<evidence type="ECO:0000256" key="1">
    <source>
        <dbReference type="SAM" id="Coils"/>
    </source>
</evidence>
<accession>A0A0M9FV07</accession>
<dbReference type="GeneID" id="26908108"/>
<dbReference type="VEuPathDB" id="TriTrypDB:LpyrH10_20_1460"/>
<feature type="coiled-coil region" evidence="1">
    <location>
        <begin position="544"/>
        <end position="638"/>
    </location>
</feature>
<feature type="compositionally biased region" description="Acidic residues" evidence="2">
    <location>
        <begin position="76"/>
        <end position="85"/>
    </location>
</feature>
<feature type="compositionally biased region" description="Basic and acidic residues" evidence="2">
    <location>
        <begin position="138"/>
        <end position="150"/>
    </location>
</feature>
<feature type="coiled-coil region" evidence="1">
    <location>
        <begin position="381"/>
        <end position="450"/>
    </location>
</feature>
<dbReference type="OrthoDB" id="267612at2759"/>
<protein>
    <recommendedName>
        <fullName evidence="5">TATA element modulatory factor 1 TATA binding domain-containing protein</fullName>
    </recommendedName>
</protein>